<dbReference type="EC" id="2.7.11.1" evidence="3"/>
<evidence type="ECO:0000256" key="8">
    <source>
        <dbReference type="ARBA" id="ARBA00047899"/>
    </source>
</evidence>
<evidence type="ECO:0000256" key="2">
    <source>
        <dbReference type="ARBA" id="ARBA00011534"/>
    </source>
</evidence>
<evidence type="ECO:0000256" key="9">
    <source>
        <dbReference type="ARBA" id="ARBA00048679"/>
    </source>
</evidence>
<evidence type="ECO:0000256" key="5">
    <source>
        <dbReference type="ARBA" id="ARBA00019973"/>
    </source>
</evidence>
<evidence type="ECO:0000256" key="1">
    <source>
        <dbReference type="ARBA" id="ARBA00003747"/>
    </source>
</evidence>
<dbReference type="GO" id="GO:0004674">
    <property type="term" value="F:protein serine/threonine kinase activity"/>
    <property type="evidence" value="ECO:0007669"/>
    <property type="project" value="UniProtKB-EC"/>
</dbReference>
<feature type="compositionally biased region" description="Basic and acidic residues" evidence="10">
    <location>
        <begin position="309"/>
        <end position="328"/>
    </location>
</feature>
<comment type="catalytic activity">
    <reaction evidence="8">
        <text>L-threonyl-[protein] + ATP = O-phospho-L-threonyl-[protein] + ADP + H(+)</text>
        <dbReference type="Rhea" id="RHEA:46608"/>
        <dbReference type="Rhea" id="RHEA-COMP:11060"/>
        <dbReference type="Rhea" id="RHEA-COMP:11605"/>
        <dbReference type="ChEBI" id="CHEBI:15378"/>
        <dbReference type="ChEBI" id="CHEBI:30013"/>
        <dbReference type="ChEBI" id="CHEBI:30616"/>
        <dbReference type="ChEBI" id="CHEBI:61977"/>
        <dbReference type="ChEBI" id="CHEBI:456216"/>
        <dbReference type="EC" id="2.7.11.1"/>
    </reaction>
</comment>
<evidence type="ECO:0000256" key="6">
    <source>
        <dbReference type="ARBA" id="ARBA00030980"/>
    </source>
</evidence>
<proteinExistence type="predicted"/>
<evidence type="ECO:0000256" key="4">
    <source>
        <dbReference type="ARBA" id="ARBA00013948"/>
    </source>
</evidence>
<keyword evidence="13" id="KW-1185">Reference proteome</keyword>
<evidence type="ECO:0000256" key="3">
    <source>
        <dbReference type="ARBA" id="ARBA00012513"/>
    </source>
</evidence>
<feature type="region of interest" description="Disordered" evidence="10">
    <location>
        <begin position="273"/>
        <end position="328"/>
    </location>
</feature>
<evidence type="ECO:0000256" key="7">
    <source>
        <dbReference type="ARBA" id="ARBA00033194"/>
    </source>
</evidence>
<comment type="caution">
    <text evidence="12">The sequence shown here is derived from an EMBL/GenBank/DDBJ whole genome shotgun (WGS) entry which is preliminary data.</text>
</comment>
<dbReference type="EMBL" id="SRQM01000170">
    <property type="protein sequence ID" value="KAG6116633.1"/>
    <property type="molecule type" value="Genomic_DNA"/>
</dbReference>
<dbReference type="PROSITE" id="PS00109">
    <property type="entry name" value="PROTEIN_KINASE_TYR"/>
    <property type="match status" value="1"/>
</dbReference>
<evidence type="ECO:0000313" key="12">
    <source>
        <dbReference type="EMBL" id="KAG6116633.1"/>
    </source>
</evidence>
<reference evidence="12 13" key="1">
    <citation type="journal article" date="2020" name="bioRxiv">
        <title>Whole genome comparisons of ergot fungi reveals the divergence and evolution of species within the genus Claviceps are the result of varying mechanisms driving genome evolution and host range expansion.</title>
        <authorList>
            <person name="Wyka S.A."/>
            <person name="Mondo S.J."/>
            <person name="Liu M."/>
            <person name="Dettman J."/>
            <person name="Nalam V."/>
            <person name="Broders K.D."/>
        </authorList>
    </citation>
    <scope>NUCLEOTIDE SEQUENCE [LARGE SCALE GENOMIC DNA]</scope>
    <source>
        <strain evidence="12 13">LM576</strain>
    </source>
</reference>
<protein>
    <recommendedName>
        <fullName evidence="5">EKC/KEOPS complex subunit BUD32</fullName>
        <ecNumber evidence="3">2.7.11.1</ecNumber>
    </recommendedName>
    <alternativeName>
        <fullName evidence="6 7">Atypical Serine/threonine protein kinase BUD32</fullName>
    </alternativeName>
    <alternativeName>
        <fullName evidence="4">EKC/KEOPS complex subunit bud32</fullName>
    </alternativeName>
</protein>
<dbReference type="InterPro" id="IPR008266">
    <property type="entry name" value="Tyr_kinase_AS"/>
</dbReference>
<comment type="subunit">
    <text evidence="2">Component of the EKC/KEOPS complex composed of at least BUD32, CGI121, GON7, KAE1 and PCC1; the whole complex dimerizes.</text>
</comment>
<dbReference type="Proteomes" id="UP000732380">
    <property type="component" value="Unassembled WGS sequence"/>
</dbReference>
<gene>
    <name evidence="12" type="ORF">E4U13_001730</name>
</gene>
<dbReference type="PROSITE" id="PS50011">
    <property type="entry name" value="PROTEIN_KINASE_DOM"/>
    <property type="match status" value="1"/>
</dbReference>
<evidence type="ECO:0000313" key="13">
    <source>
        <dbReference type="Proteomes" id="UP000732380"/>
    </source>
</evidence>
<dbReference type="AlphaFoldDB" id="A0A9P7TQZ9"/>
<comment type="catalytic activity">
    <reaction evidence="9">
        <text>L-seryl-[protein] + ATP = O-phospho-L-seryl-[protein] + ADP + H(+)</text>
        <dbReference type="Rhea" id="RHEA:17989"/>
        <dbReference type="Rhea" id="RHEA-COMP:9863"/>
        <dbReference type="Rhea" id="RHEA-COMP:11604"/>
        <dbReference type="ChEBI" id="CHEBI:15378"/>
        <dbReference type="ChEBI" id="CHEBI:29999"/>
        <dbReference type="ChEBI" id="CHEBI:30616"/>
        <dbReference type="ChEBI" id="CHEBI:83421"/>
        <dbReference type="ChEBI" id="CHEBI:456216"/>
        <dbReference type="EC" id="2.7.11.1"/>
    </reaction>
</comment>
<dbReference type="SUPFAM" id="SSF56112">
    <property type="entry name" value="Protein kinase-like (PK-like)"/>
    <property type="match status" value="1"/>
</dbReference>
<dbReference type="InterPro" id="IPR000719">
    <property type="entry name" value="Prot_kinase_dom"/>
</dbReference>
<accession>A0A9P7TQZ9</accession>
<name>A0A9P7TQZ9_9HYPO</name>
<dbReference type="Pfam" id="PF00069">
    <property type="entry name" value="Pkinase"/>
    <property type="match status" value="1"/>
</dbReference>
<sequence>MEIYKSGEEFNVKDGEMEFSHNKLIIRGPNRDFYYAITEDRFATSSTIDLDNLDKTPIDIDNVWPRYSGRLLRAPSPVPQDSYIKEADFFVPGEYPELLPPGGLVLHEIEAYELLRQHPHPNIAQYHGCVVSDGRVTGLCLAKYKMTLEERMEVSEPFDKEIFLESIECGIRHLHSLGIVHNDISPYNIMLDEMDRPVTIDFDSWQQNGQELGIKKGSPGWWKEDSKHALFENDYFSLSKIKEFLFALASSSWDPLTKSTSATENAFKASTSASMQIGGPLDMPDSICTTPESHVEGEKQNTTTPPPSKRTEKQDEYRVKTKEKADTKKGWPGELLERVCILM</sequence>
<feature type="domain" description="Protein kinase" evidence="11">
    <location>
        <begin position="19"/>
        <end position="343"/>
    </location>
</feature>
<dbReference type="Gene3D" id="1.10.510.10">
    <property type="entry name" value="Transferase(Phosphotransferase) domain 1"/>
    <property type="match status" value="1"/>
</dbReference>
<dbReference type="GO" id="GO:0005524">
    <property type="term" value="F:ATP binding"/>
    <property type="evidence" value="ECO:0007669"/>
    <property type="project" value="InterPro"/>
</dbReference>
<dbReference type="InterPro" id="IPR011009">
    <property type="entry name" value="Kinase-like_dom_sf"/>
</dbReference>
<comment type="function">
    <text evidence="1">Component of the EKC/KEOPS complex that is required for the formation of a threonylcarbamoyl group on adenosine at position 37 (t(6)A37) in tRNAs that read codons beginning with adenine. The complex is probably involved in the transfer of the threonylcarbamoyl moiety of threonylcarbamoyl-AMP (TC-AMP) to the N6 group of A37. BUD32 has ATPase activity in the context of the EKC/KEOPS complex and likely plays a supporting role to the catalytic subunit KAE1. The EKC/KEOPS complex also promotes both telomere uncapping and telomere elongation. The complex is required for efficient recruitment of transcriptional coactivators.</text>
</comment>
<evidence type="ECO:0000259" key="11">
    <source>
        <dbReference type="PROSITE" id="PS50011"/>
    </source>
</evidence>
<evidence type="ECO:0000256" key="10">
    <source>
        <dbReference type="SAM" id="MobiDB-lite"/>
    </source>
</evidence>
<organism evidence="12 13">
    <name type="scientific">Claviceps humidiphila</name>
    <dbReference type="NCBI Taxonomy" id="1294629"/>
    <lineage>
        <taxon>Eukaryota</taxon>
        <taxon>Fungi</taxon>
        <taxon>Dikarya</taxon>
        <taxon>Ascomycota</taxon>
        <taxon>Pezizomycotina</taxon>
        <taxon>Sordariomycetes</taxon>
        <taxon>Hypocreomycetidae</taxon>
        <taxon>Hypocreales</taxon>
        <taxon>Clavicipitaceae</taxon>
        <taxon>Claviceps</taxon>
    </lineage>
</organism>